<sequence>MFTKNEWLVDPADFDNAMFLEIPVSVWRGNQYIDYGGVIKKHDAVAVFIDGNCFHKKEFRFKIR</sequence>
<name>A0ABN7TR54_9BACL</name>
<evidence type="ECO:0000313" key="2">
    <source>
        <dbReference type="Proteomes" id="UP000730618"/>
    </source>
</evidence>
<proteinExistence type="predicted"/>
<protein>
    <submittedName>
        <fullName evidence="1">Uncharacterized protein</fullName>
    </submittedName>
</protein>
<keyword evidence="2" id="KW-1185">Reference proteome</keyword>
<gene>
    <name evidence="1" type="ORF">PAECIP111802_04083</name>
</gene>
<dbReference type="EMBL" id="CAJVCE010000011">
    <property type="protein sequence ID" value="CAG7647866.1"/>
    <property type="molecule type" value="Genomic_DNA"/>
</dbReference>
<evidence type="ECO:0000313" key="1">
    <source>
        <dbReference type="EMBL" id="CAG7647866.1"/>
    </source>
</evidence>
<dbReference type="Proteomes" id="UP000730618">
    <property type="component" value="Unassembled WGS sequence"/>
</dbReference>
<dbReference type="RefSeq" id="WP_218100369.1">
    <property type="nucleotide sequence ID" value="NZ_CAJVCE010000011.1"/>
</dbReference>
<accession>A0ABN7TR54</accession>
<comment type="caution">
    <text evidence="1">The sequence shown here is derived from an EMBL/GenBank/DDBJ whole genome shotgun (WGS) entry which is preliminary data.</text>
</comment>
<reference evidence="1 2" key="1">
    <citation type="submission" date="2021-06" db="EMBL/GenBank/DDBJ databases">
        <authorList>
            <person name="Criscuolo A."/>
        </authorList>
    </citation>
    <scope>NUCLEOTIDE SEQUENCE [LARGE SCALE GENOMIC DNA]</scope>
    <source>
        <strain evidence="2">CIP 111802</strain>
    </source>
</reference>
<organism evidence="1 2">
    <name type="scientific">Paenibacillus allorhizosphaerae</name>
    <dbReference type="NCBI Taxonomy" id="2849866"/>
    <lineage>
        <taxon>Bacteria</taxon>
        <taxon>Bacillati</taxon>
        <taxon>Bacillota</taxon>
        <taxon>Bacilli</taxon>
        <taxon>Bacillales</taxon>
        <taxon>Paenibacillaceae</taxon>
        <taxon>Paenibacillus</taxon>
    </lineage>
</organism>